<gene>
    <name evidence="3" type="ORF">BU14_0339s0008</name>
</gene>
<feature type="domain" description="HAT C-terminal dimerisation" evidence="2">
    <location>
        <begin position="447"/>
        <end position="506"/>
    </location>
</feature>
<dbReference type="GO" id="GO:0006357">
    <property type="term" value="P:regulation of transcription by RNA polymerase II"/>
    <property type="evidence" value="ECO:0007669"/>
    <property type="project" value="TreeGrafter"/>
</dbReference>
<dbReference type="Pfam" id="PF05699">
    <property type="entry name" value="Dimer_Tnp_hAT"/>
    <property type="match status" value="1"/>
</dbReference>
<dbReference type="InterPro" id="IPR008906">
    <property type="entry name" value="HATC_C_dom"/>
</dbReference>
<feature type="compositionally biased region" description="Acidic residues" evidence="1">
    <location>
        <begin position="554"/>
        <end position="566"/>
    </location>
</feature>
<evidence type="ECO:0000259" key="2">
    <source>
        <dbReference type="Pfam" id="PF05699"/>
    </source>
</evidence>
<evidence type="ECO:0000256" key="1">
    <source>
        <dbReference type="SAM" id="MobiDB-lite"/>
    </source>
</evidence>
<keyword evidence="4" id="KW-1185">Reference proteome</keyword>
<dbReference type="AlphaFoldDB" id="A0A1X6NYT2"/>
<dbReference type="EMBL" id="KV918990">
    <property type="protein sequence ID" value="OSX73543.1"/>
    <property type="molecule type" value="Genomic_DNA"/>
</dbReference>
<dbReference type="InterPro" id="IPR012337">
    <property type="entry name" value="RNaseH-like_sf"/>
</dbReference>
<sequence>MTSSSHAFVTSAYVRSFLAGFRINYAPPALGTVMLHLSELASFISLILVDLFTAAANEYMGVPWAHVCIDMWTAPGSRASYGALILRFTDLGTFAIKQKSLGLKACPNPAARELLTRLRATTTFFKHSDAEAQRLSAIIVAGDPAIRGLVSEVATRWGSTYLSLARLYSMWPRLSILFRSTALTADQRKRRVAHRDWDKMRHLIAILTPVFEVTKECQRTSATLADIFSLVVALRKTLLLDTIVAPKFPEHPLAVGSDSIESLLQENPDDDVIELDNRLYPSEAVYMETRDGFESLCEEAAVAVRIMRDEIDRLFFNPKENAKNWLRNPAVLSAVLLSPGGGRMLREVGDWVGMGDPTAEAETAVLETAAKLQPTAEAFGGCGSAGHLRSTAGISELRVTARFSLVLWQADVSPERERTLDPSRVDRAAREELSRFCRLSDSAMAGDAMEFWRAHRAQFPTLFVVAGSVFGAVGSSASCEREFSIAGRLVAGDRSSLSTGSVEMHSLVSSNADLLPSNTASVPSLSHAEAATFRETMNGYVPSTDEAESGFYDVDTDEEESEDDEQLAVGWGPYD</sequence>
<feature type="region of interest" description="Disordered" evidence="1">
    <location>
        <begin position="541"/>
        <end position="575"/>
    </location>
</feature>
<dbReference type="Proteomes" id="UP000218209">
    <property type="component" value="Unassembled WGS sequence"/>
</dbReference>
<reference evidence="3 4" key="1">
    <citation type="submission" date="2017-03" db="EMBL/GenBank/DDBJ databases">
        <title>WGS assembly of Porphyra umbilicalis.</title>
        <authorList>
            <person name="Brawley S.H."/>
            <person name="Blouin N.A."/>
            <person name="Ficko-Blean E."/>
            <person name="Wheeler G.L."/>
            <person name="Lohr M."/>
            <person name="Goodson H.V."/>
            <person name="Jenkins J.W."/>
            <person name="Blaby-Haas C.E."/>
            <person name="Helliwell K.E."/>
            <person name="Chan C."/>
            <person name="Marriage T."/>
            <person name="Bhattacharya D."/>
            <person name="Klein A.S."/>
            <person name="Badis Y."/>
            <person name="Brodie J."/>
            <person name="Cao Y."/>
            <person name="Collen J."/>
            <person name="Dittami S.M."/>
            <person name="Gachon C.M."/>
            <person name="Green B.R."/>
            <person name="Karpowicz S."/>
            <person name="Kim J.W."/>
            <person name="Kudahl U."/>
            <person name="Lin S."/>
            <person name="Michel G."/>
            <person name="Mittag M."/>
            <person name="Olson B.J."/>
            <person name="Pangilinan J."/>
            <person name="Peng Y."/>
            <person name="Qiu H."/>
            <person name="Shu S."/>
            <person name="Singer J.T."/>
            <person name="Smith A.G."/>
            <person name="Sprecher B.N."/>
            <person name="Wagner V."/>
            <person name="Wang W."/>
            <person name="Wang Z.-Y."/>
            <person name="Yan J."/>
            <person name="Yarish C."/>
            <person name="Zoeuner-Riek S."/>
            <person name="Zhuang Y."/>
            <person name="Zou Y."/>
            <person name="Lindquist E.A."/>
            <person name="Grimwood J."/>
            <person name="Barry K."/>
            <person name="Rokhsar D.S."/>
            <person name="Schmutz J."/>
            <person name="Stiller J.W."/>
            <person name="Grossman A.R."/>
            <person name="Prochnik S.E."/>
        </authorList>
    </citation>
    <scope>NUCLEOTIDE SEQUENCE [LARGE SCALE GENOMIC DNA]</scope>
    <source>
        <strain evidence="3">4086291</strain>
    </source>
</reference>
<dbReference type="GO" id="GO:0005634">
    <property type="term" value="C:nucleus"/>
    <property type="evidence" value="ECO:0007669"/>
    <property type="project" value="TreeGrafter"/>
</dbReference>
<protein>
    <recommendedName>
        <fullName evidence="2">HAT C-terminal dimerisation domain-containing protein</fullName>
    </recommendedName>
</protein>
<name>A0A1X6NYT2_PORUM</name>
<organism evidence="3 4">
    <name type="scientific">Porphyra umbilicalis</name>
    <name type="common">Purple laver</name>
    <name type="synonym">Red alga</name>
    <dbReference type="NCBI Taxonomy" id="2786"/>
    <lineage>
        <taxon>Eukaryota</taxon>
        <taxon>Rhodophyta</taxon>
        <taxon>Bangiophyceae</taxon>
        <taxon>Bangiales</taxon>
        <taxon>Bangiaceae</taxon>
        <taxon>Porphyra</taxon>
    </lineage>
</organism>
<dbReference type="SUPFAM" id="SSF53098">
    <property type="entry name" value="Ribonuclease H-like"/>
    <property type="match status" value="1"/>
</dbReference>
<evidence type="ECO:0000313" key="3">
    <source>
        <dbReference type="EMBL" id="OSX73543.1"/>
    </source>
</evidence>
<proteinExistence type="predicted"/>
<evidence type="ECO:0000313" key="4">
    <source>
        <dbReference type="Proteomes" id="UP000218209"/>
    </source>
</evidence>
<dbReference type="PANTHER" id="PTHR46169:SF29">
    <property type="entry name" value="DNA REPLICATION-RELATED ELEMENT FACTOR, ISOFORM A"/>
    <property type="match status" value="1"/>
</dbReference>
<dbReference type="PANTHER" id="PTHR46169">
    <property type="entry name" value="DNA REPLICATION-RELATED ELEMENT FACTOR, ISOFORM A"/>
    <property type="match status" value="1"/>
</dbReference>
<dbReference type="GO" id="GO:0046983">
    <property type="term" value="F:protein dimerization activity"/>
    <property type="evidence" value="ECO:0007669"/>
    <property type="project" value="InterPro"/>
</dbReference>
<dbReference type="OrthoDB" id="1607513at2759"/>
<dbReference type="InterPro" id="IPR052717">
    <property type="entry name" value="Vacuolar_transposase_reg"/>
</dbReference>
<accession>A0A1X6NYT2</accession>